<evidence type="ECO:0000259" key="8">
    <source>
        <dbReference type="PROSITE" id="PS50111"/>
    </source>
</evidence>
<sequence>MATLTRYISNIRIGMRLGGAFTGVCLCMIVALGIGLWGQNKASDASSRLAAAADLRADSQNAMYRTADLNGWQNGYAFDVLRGVAGAADDTVGQRKSFLAAADTFRQALATLRGDQLDADGVTYVNAAESAFTEYMTIDQQVVESYRAGTDSARARGNNLVATAANEQMSKIIAAIETLLESATKQATAAEAEAQSAASTAATFMIVAGLLALGLAALLAVLVTRSITGPLSRTVATLREVADKNLTVRAPDSSSDELGMMGRAVNSTLEVLLNAFGRIADNSRTLSGASRELSTASARIADAAASASGQSDQVASSAEEVSRSVQTVAAGTEEMNAAIREISGSASQAAAVAASGVDSARRAGETIGQLGRSSAEIGEVVKLITAIAEQTNLLALNATIEAARAGEAGKGFAVVASEVKDLAQETAKATDDIAARVQAIQHDTTEAVAAIDQISHIIEAVNEHSTTIAAAVEEQTATTAEMSRNIVEAATGSGDIANSVTGVATAAQVTSAGVDEAQQTAQRLEDMSRELHEIVDQFQISARR</sequence>
<keyword evidence="7" id="KW-0472">Membrane</keyword>
<dbReference type="RefSeq" id="WP_253235673.1">
    <property type="nucleotide sequence ID" value="NZ_JAMYJR010000002.1"/>
</dbReference>
<dbReference type="SMART" id="SM00304">
    <property type="entry name" value="HAMP"/>
    <property type="match status" value="2"/>
</dbReference>
<feature type="domain" description="HAMP" evidence="9">
    <location>
        <begin position="225"/>
        <end position="277"/>
    </location>
</feature>
<dbReference type="SUPFAM" id="SSF58104">
    <property type="entry name" value="Methyl-accepting chemotaxis protein (MCP) signaling domain"/>
    <property type="match status" value="1"/>
</dbReference>
<dbReference type="InterPro" id="IPR004089">
    <property type="entry name" value="MCPsignal_dom"/>
</dbReference>
<evidence type="ECO:0000313" key="10">
    <source>
        <dbReference type="EMBL" id="MCO8269530.1"/>
    </source>
</evidence>
<keyword evidence="11" id="KW-1185">Reference proteome</keyword>
<evidence type="ECO:0000256" key="7">
    <source>
        <dbReference type="SAM" id="Phobius"/>
    </source>
</evidence>
<dbReference type="PROSITE" id="PS50111">
    <property type="entry name" value="CHEMOTAXIS_TRANSDUC_2"/>
    <property type="match status" value="1"/>
</dbReference>
<evidence type="ECO:0000256" key="2">
    <source>
        <dbReference type="ARBA" id="ARBA00022989"/>
    </source>
</evidence>
<dbReference type="PANTHER" id="PTHR32089:SF112">
    <property type="entry name" value="LYSOZYME-LIKE PROTEIN-RELATED"/>
    <property type="match status" value="1"/>
</dbReference>
<feature type="coiled-coil region" evidence="6">
    <location>
        <begin position="173"/>
        <end position="200"/>
    </location>
</feature>
<feature type="transmembrane region" description="Helical" evidence="7">
    <location>
        <begin position="20"/>
        <end position="38"/>
    </location>
</feature>
<comment type="similarity">
    <text evidence="4">Belongs to the methyl-accepting chemotaxis (MCP) protein family.</text>
</comment>
<proteinExistence type="inferred from homology"/>
<dbReference type="InterPro" id="IPR003660">
    <property type="entry name" value="HAMP_dom"/>
</dbReference>
<dbReference type="EMBL" id="JAMYJR010000002">
    <property type="protein sequence ID" value="MCO8269530.1"/>
    <property type="molecule type" value="Genomic_DNA"/>
</dbReference>
<feature type="transmembrane region" description="Helical" evidence="7">
    <location>
        <begin position="201"/>
        <end position="223"/>
    </location>
</feature>
<gene>
    <name evidence="10" type="ORF">M1L60_02870</name>
</gene>
<evidence type="ECO:0000256" key="6">
    <source>
        <dbReference type="SAM" id="Coils"/>
    </source>
</evidence>
<dbReference type="SMART" id="SM00283">
    <property type="entry name" value="MA"/>
    <property type="match status" value="1"/>
</dbReference>
<evidence type="ECO:0000256" key="4">
    <source>
        <dbReference type="ARBA" id="ARBA00029447"/>
    </source>
</evidence>
<organism evidence="10 11">
    <name type="scientific">Paractinoplanes aksuensis</name>
    <dbReference type="NCBI Taxonomy" id="2939490"/>
    <lineage>
        <taxon>Bacteria</taxon>
        <taxon>Bacillati</taxon>
        <taxon>Actinomycetota</taxon>
        <taxon>Actinomycetes</taxon>
        <taxon>Micromonosporales</taxon>
        <taxon>Micromonosporaceae</taxon>
        <taxon>Paractinoplanes</taxon>
    </lineage>
</organism>
<dbReference type="InterPro" id="IPR004090">
    <property type="entry name" value="Chemotax_Me-accpt_rcpt"/>
</dbReference>
<dbReference type="CDD" id="cd06225">
    <property type="entry name" value="HAMP"/>
    <property type="match status" value="1"/>
</dbReference>
<feature type="domain" description="Methyl-accepting transducer" evidence="8">
    <location>
        <begin position="282"/>
        <end position="525"/>
    </location>
</feature>
<keyword evidence="1 7" id="KW-0812">Transmembrane</keyword>
<evidence type="ECO:0000313" key="11">
    <source>
        <dbReference type="Proteomes" id="UP001523369"/>
    </source>
</evidence>
<evidence type="ECO:0000256" key="1">
    <source>
        <dbReference type="ARBA" id="ARBA00022692"/>
    </source>
</evidence>
<dbReference type="Gene3D" id="1.10.287.950">
    <property type="entry name" value="Methyl-accepting chemotaxis protein"/>
    <property type="match status" value="1"/>
</dbReference>
<dbReference type="Pfam" id="PF00015">
    <property type="entry name" value="MCPsignal"/>
    <property type="match status" value="1"/>
</dbReference>
<keyword evidence="6" id="KW-0175">Coiled coil</keyword>
<evidence type="ECO:0000256" key="5">
    <source>
        <dbReference type="PROSITE-ProRule" id="PRU00284"/>
    </source>
</evidence>
<evidence type="ECO:0000259" key="9">
    <source>
        <dbReference type="PROSITE" id="PS50885"/>
    </source>
</evidence>
<reference evidence="10 11" key="1">
    <citation type="submission" date="2022-06" db="EMBL/GenBank/DDBJ databases">
        <title>New Species of the Genus Actinoplanes, ActinopZanes ferrugineus.</title>
        <authorList>
            <person name="Ding P."/>
        </authorList>
    </citation>
    <scope>NUCLEOTIDE SEQUENCE [LARGE SCALE GENOMIC DNA]</scope>
    <source>
        <strain evidence="10 11">TRM88003</strain>
    </source>
</reference>
<name>A0ABT1DHI9_9ACTN</name>
<protein>
    <submittedName>
        <fullName evidence="10">Methyl-accepting chemotaxis protein</fullName>
    </submittedName>
</protein>
<dbReference type="PANTHER" id="PTHR32089">
    <property type="entry name" value="METHYL-ACCEPTING CHEMOTAXIS PROTEIN MCPB"/>
    <property type="match status" value="1"/>
</dbReference>
<dbReference type="Pfam" id="PF00672">
    <property type="entry name" value="HAMP"/>
    <property type="match status" value="1"/>
</dbReference>
<accession>A0ABT1DHI9</accession>
<comment type="caution">
    <text evidence="10">The sequence shown here is derived from an EMBL/GenBank/DDBJ whole genome shotgun (WGS) entry which is preliminary data.</text>
</comment>
<dbReference type="PRINTS" id="PR00260">
    <property type="entry name" value="CHEMTRNSDUCR"/>
</dbReference>
<dbReference type="Proteomes" id="UP001523369">
    <property type="component" value="Unassembled WGS sequence"/>
</dbReference>
<keyword evidence="2 7" id="KW-1133">Transmembrane helix</keyword>
<keyword evidence="3 5" id="KW-0807">Transducer</keyword>
<evidence type="ECO:0000256" key="3">
    <source>
        <dbReference type="ARBA" id="ARBA00023224"/>
    </source>
</evidence>
<dbReference type="PROSITE" id="PS50885">
    <property type="entry name" value="HAMP"/>
    <property type="match status" value="1"/>
</dbReference>